<dbReference type="InterPro" id="IPR046859">
    <property type="entry name" value="RGPA/RALGAPB_N"/>
</dbReference>
<dbReference type="PANTHER" id="PTHR10063:SF11">
    <property type="entry name" value="RHO GTPASE-ACTIVATING PROTEIN CG5521-RELATED"/>
    <property type="match status" value="1"/>
</dbReference>
<dbReference type="PANTHER" id="PTHR10063">
    <property type="entry name" value="TUBERIN"/>
    <property type="match status" value="1"/>
</dbReference>
<dbReference type="Pfam" id="PF20412">
    <property type="entry name" value="RALGAPB_N"/>
    <property type="match status" value="1"/>
</dbReference>
<evidence type="ECO:0000256" key="1">
    <source>
        <dbReference type="ARBA" id="ARBA00022468"/>
    </source>
</evidence>
<comment type="caution">
    <text evidence="5">The sequence shown here is derived from an EMBL/GenBank/DDBJ whole genome shotgun (WGS) entry which is preliminary data.</text>
</comment>
<sequence length="1518" mass="171380">MEIIGESFNLPIDNNQALIDDSSSIYRRWLHGKVHVEAFETHRQELYITVFHHLSQLFNVKPGSQSTISVHGNLCHNVLNMMSQFAYNQSDKVDLSTWKQIFPTILGIGDYLFHSSSARQLLTELGPHYLQTLFNMYICSQVTDDGCWALFQSIATRWTQQKILIEQWFSTLQTLAHYINYSLYGYPFGNKSVQLIITHGKPAVPLSDITYKQALFLFSKFFHIVGNPNYFTSSASFIQLLQSLTSIITLLAHPDSTITSRELWSQIKTVPPPININSILSFCGSWLVQAIVEEKDFSHTGLLRFRADPTSGSIFEDHSRSGMYVSGTSVAASAYFTLITSYCSLPLSPNNLSQFYATLSIAISPVSPLQLRSATLHAVVPLFCNDIRGTKPLAAFLWPFLNNLTLNETGEQFVIMRRDAITLLSTLYAFGHQYGDKPIPHLANTDKPYVFFLNHISEPARPDVTLVPTDLRDSSSHTLTLTPFFQVWERDDNQREEKQEQESEGEVLSEEKAREQQELQKWREMRKLYSIDLRPKSFSELSGLIHTHFLTLLTVERNVPNLHRLIHSLGMIFHEEIQLVLSAFLPTSTHFRPLIQNEREMLPYLFSTKNSQHSTDLSASPSLQHSLSICQSIINAFVHRLCVPFTLQESEHFPFGLPSAPFTSPHSSVLMDFLQSLQSFAPFFSILNYFEPELILSILTRIGSFTELLLLCTVSDLHTFVRPSTPASTPSVDELVLGECFSTLTEIVMYSGDSLNSKEGAELIGQLLSLVQFSISCQPSIPPRQPVNEQTQNQIWPASSQLYAAKTLATCLLVRFQQYPLPHDSAVSSYLSSADVAKKEAQRITDQLSHFILEKGEKETAESAEKKPVQLAPNPPLSRELEKEEEEQEQNEDTSEPEDNSESNQLEGDEEKAAEEEGKENQPPKELEKDTHPPTESEKEKEHTKQDRVVPATSSTQTPAAAPTTTTATSFKNPYRSHRPPKVTAERVMKQYIQNNSTVISTVESIASIREDHPVGNSLFLFVNDPSGQYAWKGTCHNFAESTVLANSRGSRAVPEGGSGEREERRGNPFFVKGSEEESQTRQDDVLQVLLNQKSLVEQNESLATAREVSMQAKLQKRREKRKTMSTVQNKDDENVKDTTIQQPHPYLSQISSLNQNLTKHVFIPPPPHTFTPPIPPHTSATPSRKGFFPQTYSYNTSNRLFWSHFGGTSTDKRTCGVLFAPPGEDESMSKFLMRPNTLAFNRNLETNTFSLNHNCDDKQPRLNPLPQSSQLARDFSRLNESPERSQHKIGVIYVRNGQVEQNAILTNETSSPFFVSFIKSLGWEVDLATHKGFMGGLDRTGIAGVTSPYYSDYANEVIFHVPSFWMSRPDDPQQIHKKRHVGNDHVHIIWNEHTQEYKPNTISSQFNFAHIVVNAIPSSGNRLFRVRVFAKKLQHSVGDKLSGPLVDNAVVSIRALPELLRQTVMNANRSARIMQNLFLRPYAQREESIDNLLKHTANTGGLTSELQQFIPSSHSVM</sequence>
<dbReference type="Gene3D" id="3.40.50.11210">
    <property type="entry name" value="Rap/Ran-GAP"/>
    <property type="match status" value="1"/>
</dbReference>
<proteinExistence type="predicted"/>
<evidence type="ECO:0000256" key="3">
    <source>
        <dbReference type="SAM" id="MobiDB-lite"/>
    </source>
</evidence>
<feature type="domain" description="Rap-GAP" evidence="4">
    <location>
        <begin position="1276"/>
        <end position="1493"/>
    </location>
</feature>
<feature type="region of interest" description="Disordered" evidence="3">
    <location>
        <begin position="1050"/>
        <end position="1083"/>
    </location>
</feature>
<organism evidence="5 6">
    <name type="scientific">Blattamonas nauphoetae</name>
    <dbReference type="NCBI Taxonomy" id="2049346"/>
    <lineage>
        <taxon>Eukaryota</taxon>
        <taxon>Metamonada</taxon>
        <taxon>Preaxostyla</taxon>
        <taxon>Oxymonadida</taxon>
        <taxon>Blattamonas</taxon>
    </lineage>
</organism>
<feature type="region of interest" description="Disordered" evidence="3">
    <location>
        <begin position="492"/>
        <end position="512"/>
    </location>
</feature>
<dbReference type="PROSITE" id="PS50085">
    <property type="entry name" value="RAPGAP"/>
    <property type="match status" value="1"/>
</dbReference>
<dbReference type="InterPro" id="IPR000331">
    <property type="entry name" value="Rap/Ran_GAP_dom"/>
</dbReference>
<dbReference type="Pfam" id="PF02145">
    <property type="entry name" value="Rap_GAP"/>
    <property type="match status" value="1"/>
</dbReference>
<feature type="compositionally biased region" description="Basic and acidic residues" evidence="3">
    <location>
        <begin position="915"/>
        <end position="948"/>
    </location>
</feature>
<name>A0ABQ9WYE2_9EUKA</name>
<feature type="region of interest" description="Disordered" evidence="3">
    <location>
        <begin position="857"/>
        <end position="979"/>
    </location>
</feature>
<feature type="region of interest" description="Disordered" evidence="3">
    <location>
        <begin position="1108"/>
        <end position="1129"/>
    </location>
</feature>
<keyword evidence="6" id="KW-1185">Reference proteome</keyword>
<dbReference type="SUPFAM" id="SSF111347">
    <property type="entry name" value="Rap/Ran-GAP"/>
    <property type="match status" value="1"/>
</dbReference>
<dbReference type="Proteomes" id="UP001281761">
    <property type="component" value="Unassembled WGS sequence"/>
</dbReference>
<protein>
    <submittedName>
        <fullName evidence="5">Ral GTPase-activating protein subunit alpha-2</fullName>
    </submittedName>
</protein>
<accession>A0ABQ9WYE2</accession>
<evidence type="ECO:0000313" key="6">
    <source>
        <dbReference type="Proteomes" id="UP001281761"/>
    </source>
</evidence>
<dbReference type="EMBL" id="JARBJD010000294">
    <property type="protein sequence ID" value="KAK2944540.1"/>
    <property type="molecule type" value="Genomic_DNA"/>
</dbReference>
<reference evidence="5 6" key="1">
    <citation type="journal article" date="2022" name="bioRxiv">
        <title>Genomics of Preaxostyla Flagellates Illuminates Evolutionary Transitions and the Path Towards Mitochondrial Loss.</title>
        <authorList>
            <person name="Novak L.V.F."/>
            <person name="Treitli S.C."/>
            <person name="Pyrih J."/>
            <person name="Halakuc P."/>
            <person name="Pipaliya S.V."/>
            <person name="Vacek V."/>
            <person name="Brzon O."/>
            <person name="Soukal P."/>
            <person name="Eme L."/>
            <person name="Dacks J.B."/>
            <person name="Karnkowska A."/>
            <person name="Elias M."/>
            <person name="Hampl V."/>
        </authorList>
    </citation>
    <scope>NUCLEOTIDE SEQUENCE [LARGE SCALE GENOMIC DNA]</scope>
    <source>
        <strain evidence="5">NAU3</strain>
        <tissue evidence="5">Gut</tissue>
    </source>
</reference>
<feature type="compositionally biased region" description="Low complexity" evidence="3">
    <location>
        <begin position="951"/>
        <end position="970"/>
    </location>
</feature>
<feature type="compositionally biased region" description="Basic and acidic residues" evidence="3">
    <location>
        <begin position="492"/>
        <end position="501"/>
    </location>
</feature>
<feature type="compositionally biased region" description="Basic and acidic residues" evidence="3">
    <location>
        <begin position="857"/>
        <end position="868"/>
    </location>
</feature>
<keyword evidence="2" id="KW-0597">Phosphoprotein</keyword>
<gene>
    <name evidence="5" type="ORF">BLNAU_20546</name>
</gene>
<dbReference type="InterPro" id="IPR027107">
    <property type="entry name" value="Tuberin/Ral-act_asu"/>
</dbReference>
<feature type="compositionally biased region" description="Basic residues" evidence="3">
    <location>
        <begin position="1115"/>
        <end position="1124"/>
    </location>
</feature>
<evidence type="ECO:0000256" key="2">
    <source>
        <dbReference type="ARBA" id="ARBA00022553"/>
    </source>
</evidence>
<keyword evidence="1" id="KW-0343">GTPase activation</keyword>
<evidence type="ECO:0000259" key="4">
    <source>
        <dbReference type="PROSITE" id="PS50085"/>
    </source>
</evidence>
<feature type="compositionally biased region" description="Basic and acidic residues" evidence="3">
    <location>
        <begin position="1074"/>
        <end position="1083"/>
    </location>
</feature>
<dbReference type="InterPro" id="IPR035974">
    <property type="entry name" value="Rap/Ran-GAP_sf"/>
</dbReference>
<evidence type="ECO:0000313" key="5">
    <source>
        <dbReference type="EMBL" id="KAK2944540.1"/>
    </source>
</evidence>
<feature type="compositionally biased region" description="Acidic residues" evidence="3">
    <location>
        <begin position="883"/>
        <end position="914"/>
    </location>
</feature>